<dbReference type="VEuPathDB" id="AmoebaDB:KM1_239510"/>
<dbReference type="OMA" id="SQIARGF"/>
<dbReference type="VEuPathDB" id="AmoebaDB:EHI_065780"/>
<sequence length="126" mass="13810">MNTNDVVAQPKPFRAVPVQPKPVKIDVPITQSVEQSSESNSMSSFTDEEIKNLLLFKENSNGSTPSDGRELYTPPNRCENPDISESVFDQSSSIAINSPIQEFTGCGLTDLSPPQYSQLARSFAGW</sequence>
<dbReference type="VEuPathDB" id="AmoebaDB:EHI5A_094360"/>
<accession>A0A5K1UNG7</accession>
<protein>
    <submittedName>
        <fullName evidence="2">Uncharacterized protein</fullName>
    </submittedName>
</protein>
<evidence type="ECO:0000313" key="2">
    <source>
        <dbReference type="EMBL" id="GAT94457.1"/>
    </source>
</evidence>
<evidence type="ECO:0000313" key="3">
    <source>
        <dbReference type="Proteomes" id="UP000078387"/>
    </source>
</evidence>
<gene>
    <name evidence="2" type="ORF">CL6EHI_065780</name>
</gene>
<organism evidence="2 3">
    <name type="scientific">Entamoeba histolytica</name>
    <dbReference type="NCBI Taxonomy" id="5759"/>
    <lineage>
        <taxon>Eukaryota</taxon>
        <taxon>Amoebozoa</taxon>
        <taxon>Evosea</taxon>
        <taxon>Archamoebae</taxon>
        <taxon>Mastigamoebida</taxon>
        <taxon>Entamoebidae</taxon>
        <taxon>Entamoeba</taxon>
    </lineage>
</organism>
<name>A0A5K1UNG7_ENTHI</name>
<dbReference type="EMBL" id="BDEQ01000001">
    <property type="protein sequence ID" value="GAT94457.1"/>
    <property type="molecule type" value="Genomic_DNA"/>
</dbReference>
<proteinExistence type="predicted"/>
<evidence type="ECO:0000256" key="1">
    <source>
        <dbReference type="SAM" id="MobiDB-lite"/>
    </source>
</evidence>
<dbReference type="AlphaFoldDB" id="A0A5K1UNG7"/>
<comment type="caution">
    <text evidence="2">The sequence shown here is derived from an EMBL/GenBank/DDBJ whole genome shotgun (WGS) entry which is preliminary data.</text>
</comment>
<reference evidence="2 3" key="1">
    <citation type="submission" date="2016-05" db="EMBL/GenBank/DDBJ databases">
        <title>First whole genome sequencing of Entamoeba histolytica HM1:IMSS-clone-6.</title>
        <authorList>
            <person name="Mukherjee Avik.K."/>
            <person name="Izumyama S."/>
            <person name="Nakada-Tsukui K."/>
            <person name="Nozaki T."/>
        </authorList>
    </citation>
    <scope>NUCLEOTIDE SEQUENCE [LARGE SCALE GENOMIC DNA]</scope>
    <source>
        <strain evidence="2 3">HM1:IMSS clone 6</strain>
    </source>
</reference>
<feature type="region of interest" description="Disordered" evidence="1">
    <location>
        <begin position="57"/>
        <end position="84"/>
    </location>
</feature>
<dbReference type="VEuPathDB" id="AmoebaDB:EHI8A_060680"/>
<dbReference type="VEuPathDB" id="AmoebaDB:EHI7A_058620"/>
<dbReference type="Proteomes" id="UP000078387">
    <property type="component" value="Unassembled WGS sequence"/>
</dbReference>